<dbReference type="EMBL" id="RBNJ01001389">
    <property type="protein sequence ID" value="RUS33214.1"/>
    <property type="molecule type" value="Genomic_DNA"/>
</dbReference>
<protein>
    <submittedName>
        <fullName evidence="4">Carboxylesterase</fullName>
    </submittedName>
</protein>
<dbReference type="Pfam" id="PF00135">
    <property type="entry name" value="COesterase"/>
    <property type="match status" value="1"/>
</dbReference>
<evidence type="ECO:0000259" key="3">
    <source>
        <dbReference type="Pfam" id="PF00135"/>
    </source>
</evidence>
<dbReference type="PANTHER" id="PTHR43918:SF4">
    <property type="entry name" value="CARBOXYLIC ESTER HYDROLASE"/>
    <property type="match status" value="1"/>
</dbReference>
<dbReference type="Proteomes" id="UP000274822">
    <property type="component" value="Unassembled WGS sequence"/>
</dbReference>
<dbReference type="PANTHER" id="PTHR43918">
    <property type="entry name" value="ACETYLCHOLINESTERASE"/>
    <property type="match status" value="1"/>
</dbReference>
<name>A0A433QTU9_9FUNG</name>
<dbReference type="AlphaFoldDB" id="A0A433QTU9"/>
<comment type="caution">
    <text evidence="4">The sequence shown here is derived from an EMBL/GenBank/DDBJ whole genome shotgun (WGS) entry which is preliminary data.</text>
</comment>
<feature type="domain" description="Carboxylesterase type B" evidence="3">
    <location>
        <begin position="6"/>
        <end position="58"/>
    </location>
</feature>
<gene>
    <name evidence="4" type="ORF">BC938DRAFT_472605</name>
</gene>
<dbReference type="InterPro" id="IPR050654">
    <property type="entry name" value="AChE-related_enzymes"/>
</dbReference>
<evidence type="ECO:0000313" key="5">
    <source>
        <dbReference type="Proteomes" id="UP000274822"/>
    </source>
</evidence>
<dbReference type="Gene3D" id="3.40.50.1820">
    <property type="entry name" value="alpha/beta hydrolase"/>
    <property type="match status" value="1"/>
</dbReference>
<evidence type="ECO:0000256" key="1">
    <source>
        <dbReference type="ARBA" id="ARBA00005964"/>
    </source>
</evidence>
<reference evidence="4 5" key="1">
    <citation type="journal article" date="2018" name="New Phytol.">
        <title>Phylogenomics of Endogonaceae and evolution of mycorrhizas within Mucoromycota.</title>
        <authorList>
            <person name="Chang Y."/>
            <person name="Desiro A."/>
            <person name="Na H."/>
            <person name="Sandor L."/>
            <person name="Lipzen A."/>
            <person name="Clum A."/>
            <person name="Barry K."/>
            <person name="Grigoriev I.V."/>
            <person name="Martin F.M."/>
            <person name="Stajich J.E."/>
            <person name="Smith M.E."/>
            <person name="Bonito G."/>
            <person name="Spatafora J.W."/>
        </authorList>
    </citation>
    <scope>NUCLEOTIDE SEQUENCE [LARGE SCALE GENOMIC DNA]</scope>
    <source>
        <strain evidence="4 5">AD002</strain>
    </source>
</reference>
<evidence type="ECO:0000256" key="2">
    <source>
        <dbReference type="ARBA" id="ARBA00022801"/>
    </source>
</evidence>
<dbReference type="InterPro" id="IPR002018">
    <property type="entry name" value="CarbesteraseB"/>
</dbReference>
<keyword evidence="2" id="KW-0378">Hydrolase</keyword>
<keyword evidence="5" id="KW-1185">Reference proteome</keyword>
<accession>A0A433QTU9</accession>
<proteinExistence type="inferred from homology"/>
<dbReference type="InterPro" id="IPR029058">
    <property type="entry name" value="AB_hydrolase_fold"/>
</dbReference>
<dbReference type="SUPFAM" id="SSF53474">
    <property type="entry name" value="alpha/beta-Hydrolases"/>
    <property type="match status" value="1"/>
</dbReference>
<evidence type="ECO:0000313" key="4">
    <source>
        <dbReference type="EMBL" id="RUS33214.1"/>
    </source>
</evidence>
<dbReference type="GO" id="GO:0052689">
    <property type="term" value="F:carboxylic ester hydrolase activity"/>
    <property type="evidence" value="ECO:0007669"/>
    <property type="project" value="TreeGrafter"/>
</dbReference>
<sequence>MQTLPKEGWPVMAYVFGGGFRNGNGCKPALDGSNLVDSKPIVLVTINYRVNIFGFLASH</sequence>
<comment type="similarity">
    <text evidence="1">Belongs to the type-B carboxylesterase/lipase family.</text>
</comment>
<organism evidence="4 5">
    <name type="scientific">Jimgerdemannia flammicorona</name>
    <dbReference type="NCBI Taxonomy" id="994334"/>
    <lineage>
        <taxon>Eukaryota</taxon>
        <taxon>Fungi</taxon>
        <taxon>Fungi incertae sedis</taxon>
        <taxon>Mucoromycota</taxon>
        <taxon>Mucoromycotina</taxon>
        <taxon>Endogonomycetes</taxon>
        <taxon>Endogonales</taxon>
        <taxon>Endogonaceae</taxon>
        <taxon>Jimgerdemannia</taxon>
    </lineage>
</organism>